<dbReference type="Gene3D" id="2.40.128.130">
    <property type="entry name" value="Autotransporter beta-domain"/>
    <property type="match status" value="1"/>
</dbReference>
<dbReference type="RefSeq" id="WP_363796442.1">
    <property type="nucleotide sequence ID" value="NZ_CP159925.1"/>
</dbReference>
<dbReference type="AlphaFoldDB" id="A0AAU8MM23"/>
<dbReference type="Pfam" id="PF03797">
    <property type="entry name" value="Autotransporter"/>
    <property type="match status" value="1"/>
</dbReference>
<dbReference type="EMBL" id="CP159925">
    <property type="protein sequence ID" value="XCO73459.1"/>
    <property type="molecule type" value="Genomic_DNA"/>
</dbReference>
<proteinExistence type="predicted"/>
<feature type="domain" description="Autotransporter" evidence="1">
    <location>
        <begin position="442"/>
        <end position="708"/>
    </location>
</feature>
<organism evidence="2">
    <name type="scientific">Lysobacter firmicutimachus</name>
    <dbReference type="NCBI Taxonomy" id="1792846"/>
    <lineage>
        <taxon>Bacteria</taxon>
        <taxon>Pseudomonadati</taxon>
        <taxon>Pseudomonadota</taxon>
        <taxon>Gammaproteobacteria</taxon>
        <taxon>Lysobacterales</taxon>
        <taxon>Lysobacteraceae</taxon>
        <taxon>Lysobacter</taxon>
    </lineage>
</organism>
<dbReference type="PROSITE" id="PS51208">
    <property type="entry name" value="AUTOTRANSPORTER"/>
    <property type="match status" value="1"/>
</dbReference>
<dbReference type="SUPFAM" id="SSF69304">
    <property type="entry name" value="Tricorn protease N-terminal domain"/>
    <property type="match status" value="1"/>
</dbReference>
<gene>
    <name evidence="2" type="ORF">ABU614_13750</name>
</gene>
<sequence>MPLDRFRLQTFSYVFSSMLGQFHEALLMRRALLAISLLAAIPAHAEGNFFIVHAVSDSPSYLPYRYAAAVSADGRVVAVGTQSGVDLRDNQGRMIEKLIPYPGFTWGLAQRAAISNDGSVVAMTVRGGFGHGENAVGRSFLWTKAGGVQEFTIAGTWGVGISGLSGNGDVVIGDQFERNGLFQAFRWTRQGGVQRLLGTEPSQTLAKAVSDDGATVVGNQMAFVANKNRAFRWTEAGGMALVPLLPGHYLNSAADVSGRGDRVVGTTSTSVFPGSSNGDTFGYLWSVSGGTVLLRPLAGYHFSNALTISRDGLVVYGDSYNGGPYNSGLASQEAYRWSEQTGTISVSYWLKASGVSLPAGTYLSGPTDTNADGSVVVGVTPENHVWIARVAPHGGGVLLDIDAYQRSLIDANQRLTLGLSGLANATLSGSHHRSLLDNGLVDESDRSCAWVQAEAADYDESKTRIEQAEVGVCTDLGPARLGLGLGKAKARQEWELGSRSKSEGEYLLGEAAFKLGEQWQASVLGYHGRFDVDSQRRYYNGTAVHTSSARPDAKVSAWRARLDWNEAAQWGGVSVSPYLSYTWNKTELDAYSEDGGGFPSRFERSDWTTRDVRLGTAFSGQIGGSNELTVSLEAVRRLDKTVSGVRGEIIDLFGFDLPGGEVDRNWGQALVDFDHRFGNGSVLGVGARAASSGGDADWGVSVGYRMAF</sequence>
<accession>A0AAU8MM23</accession>
<name>A0AAU8MM23_9GAMM</name>
<protein>
    <submittedName>
        <fullName evidence="2">Autotransporter domain-containing protein</fullName>
    </submittedName>
</protein>
<dbReference type="InterPro" id="IPR036709">
    <property type="entry name" value="Autotransporte_beta_dom_sf"/>
</dbReference>
<evidence type="ECO:0000313" key="2">
    <source>
        <dbReference type="EMBL" id="XCO73459.1"/>
    </source>
</evidence>
<dbReference type="SUPFAM" id="SSF103515">
    <property type="entry name" value="Autotransporter"/>
    <property type="match status" value="1"/>
</dbReference>
<evidence type="ECO:0000259" key="1">
    <source>
        <dbReference type="PROSITE" id="PS51208"/>
    </source>
</evidence>
<dbReference type="InterPro" id="IPR005546">
    <property type="entry name" value="Autotransporte_beta"/>
</dbReference>
<reference evidence="2" key="1">
    <citation type="submission" date="2024-06" db="EMBL/GenBank/DDBJ databases">
        <authorList>
            <person name="Li S."/>
        </authorList>
    </citation>
    <scope>NUCLEOTIDE SEQUENCE</scope>
    <source>
        <strain evidence="2">SR10</strain>
    </source>
</reference>
<dbReference type="SMART" id="SM00869">
    <property type="entry name" value="Autotransporter"/>
    <property type="match status" value="1"/>
</dbReference>